<evidence type="ECO:0000256" key="10">
    <source>
        <dbReference type="ARBA" id="ARBA00022726"/>
    </source>
</evidence>
<evidence type="ECO:0000256" key="7">
    <source>
        <dbReference type="ARBA" id="ARBA00022490"/>
    </source>
</evidence>
<dbReference type="GO" id="GO:0005737">
    <property type="term" value="C:cytoplasm"/>
    <property type="evidence" value="ECO:0007669"/>
    <property type="project" value="UniProtKB-SubCell"/>
</dbReference>
<evidence type="ECO:0000256" key="6">
    <source>
        <dbReference type="ARBA" id="ARBA00011893"/>
    </source>
</evidence>
<keyword evidence="10 11" id="KW-0660">Purine salvage</keyword>
<dbReference type="Gene3D" id="3.40.50.2020">
    <property type="match status" value="1"/>
</dbReference>
<dbReference type="InterPro" id="IPR000836">
    <property type="entry name" value="PRTase_dom"/>
</dbReference>
<dbReference type="InterPro" id="IPR029057">
    <property type="entry name" value="PRTase-like"/>
</dbReference>
<dbReference type="NCBIfam" id="NF002636">
    <property type="entry name" value="PRK02304.1-5"/>
    <property type="match status" value="1"/>
</dbReference>
<dbReference type="GO" id="GO:0006166">
    <property type="term" value="P:purine ribonucleoside salvage"/>
    <property type="evidence" value="ECO:0007669"/>
    <property type="project" value="UniProtKB-KW"/>
</dbReference>
<dbReference type="CDD" id="cd06223">
    <property type="entry name" value="PRTases_typeI"/>
    <property type="match status" value="1"/>
</dbReference>
<comment type="function">
    <text evidence="2 11">Catalyzes a salvage reaction resulting in the formation of AMP, that is energically less costly than de novo synthesis.</text>
</comment>
<protein>
    <recommendedName>
        <fullName evidence="6 11">Adenine phosphoribosyltransferase</fullName>
        <shortName evidence="11">APRT</shortName>
        <ecNumber evidence="6 11">2.4.2.7</ecNumber>
    </recommendedName>
</protein>
<dbReference type="AlphaFoldDB" id="A0A6I4TV56"/>
<comment type="subunit">
    <text evidence="11">Homodimer.</text>
</comment>
<dbReference type="RefSeq" id="WP_161391831.1">
    <property type="nucleotide sequence ID" value="NZ_JBHSCP010000002.1"/>
</dbReference>
<reference evidence="13 14" key="1">
    <citation type="submission" date="2019-12" db="EMBL/GenBank/DDBJ databases">
        <title>Genomic-based taxomic classification of the family Erythrobacteraceae.</title>
        <authorList>
            <person name="Xu L."/>
        </authorList>
    </citation>
    <scope>NUCLEOTIDE SEQUENCE [LARGE SCALE GENOMIC DNA]</scope>
    <source>
        <strain evidence="13 14">S36</strain>
    </source>
</reference>
<evidence type="ECO:0000313" key="14">
    <source>
        <dbReference type="Proteomes" id="UP000469430"/>
    </source>
</evidence>
<evidence type="ECO:0000313" key="13">
    <source>
        <dbReference type="EMBL" id="MXP00096.1"/>
    </source>
</evidence>
<comment type="subcellular location">
    <subcellularLocation>
        <location evidence="3 11">Cytoplasm</location>
    </subcellularLocation>
</comment>
<dbReference type="InterPro" id="IPR005764">
    <property type="entry name" value="Ade_phspho_trans"/>
</dbReference>
<dbReference type="SUPFAM" id="SSF53271">
    <property type="entry name" value="PRTase-like"/>
    <property type="match status" value="1"/>
</dbReference>
<evidence type="ECO:0000256" key="5">
    <source>
        <dbReference type="ARBA" id="ARBA00008391"/>
    </source>
</evidence>
<gene>
    <name evidence="11" type="primary">apt</name>
    <name evidence="13" type="ORF">GRI97_13970</name>
</gene>
<comment type="caution">
    <text evidence="13">The sequence shown here is derived from an EMBL/GenBank/DDBJ whole genome shotgun (WGS) entry which is preliminary data.</text>
</comment>
<evidence type="ECO:0000256" key="8">
    <source>
        <dbReference type="ARBA" id="ARBA00022676"/>
    </source>
</evidence>
<dbReference type="PANTHER" id="PTHR32315">
    <property type="entry name" value="ADENINE PHOSPHORIBOSYLTRANSFERASE"/>
    <property type="match status" value="1"/>
</dbReference>
<keyword evidence="9 11" id="KW-0808">Transferase</keyword>
<dbReference type="Pfam" id="PF00156">
    <property type="entry name" value="Pribosyltran"/>
    <property type="match status" value="1"/>
</dbReference>
<dbReference type="GO" id="GO:0003999">
    <property type="term" value="F:adenine phosphoribosyltransferase activity"/>
    <property type="evidence" value="ECO:0007669"/>
    <property type="project" value="UniProtKB-UniRule"/>
</dbReference>
<comment type="similarity">
    <text evidence="5 11">Belongs to the purine/pyrimidine phosphoribosyltransferase family.</text>
</comment>
<dbReference type="GO" id="GO:0002055">
    <property type="term" value="F:adenine binding"/>
    <property type="evidence" value="ECO:0007669"/>
    <property type="project" value="TreeGrafter"/>
</dbReference>
<evidence type="ECO:0000256" key="2">
    <source>
        <dbReference type="ARBA" id="ARBA00003968"/>
    </source>
</evidence>
<dbReference type="FunFam" id="3.40.50.2020:FF:000021">
    <property type="entry name" value="Adenine phosphoribosyltransferase"/>
    <property type="match status" value="1"/>
</dbReference>
<evidence type="ECO:0000256" key="3">
    <source>
        <dbReference type="ARBA" id="ARBA00004496"/>
    </source>
</evidence>
<feature type="domain" description="Phosphoribosyltransferase" evidence="12">
    <location>
        <begin position="51"/>
        <end position="144"/>
    </location>
</feature>
<dbReference type="EC" id="2.4.2.7" evidence="6 11"/>
<dbReference type="HAMAP" id="MF_00004">
    <property type="entry name" value="Aden_phosphoribosyltr"/>
    <property type="match status" value="1"/>
</dbReference>
<comment type="pathway">
    <text evidence="4 11">Purine metabolism; AMP biosynthesis via salvage pathway; AMP from adenine: step 1/1.</text>
</comment>
<evidence type="ECO:0000259" key="12">
    <source>
        <dbReference type="Pfam" id="PF00156"/>
    </source>
</evidence>
<dbReference type="PANTHER" id="PTHR32315:SF3">
    <property type="entry name" value="ADENINE PHOSPHORIBOSYLTRANSFERASE"/>
    <property type="match status" value="1"/>
</dbReference>
<name>A0A6I4TV56_9SPHN</name>
<dbReference type="UniPathway" id="UPA00588">
    <property type="reaction ID" value="UER00646"/>
</dbReference>
<evidence type="ECO:0000256" key="9">
    <source>
        <dbReference type="ARBA" id="ARBA00022679"/>
    </source>
</evidence>
<dbReference type="OrthoDB" id="9803963at2"/>
<dbReference type="InterPro" id="IPR050054">
    <property type="entry name" value="UPRTase/APRTase"/>
</dbReference>
<accession>A0A6I4TV56</accession>
<organism evidence="13 14">
    <name type="scientific">Croceibacterium xixiisoli</name>
    <dbReference type="NCBI Taxonomy" id="1476466"/>
    <lineage>
        <taxon>Bacteria</taxon>
        <taxon>Pseudomonadati</taxon>
        <taxon>Pseudomonadota</taxon>
        <taxon>Alphaproteobacteria</taxon>
        <taxon>Sphingomonadales</taxon>
        <taxon>Erythrobacteraceae</taxon>
        <taxon>Croceibacterium</taxon>
    </lineage>
</organism>
<evidence type="ECO:0000256" key="1">
    <source>
        <dbReference type="ARBA" id="ARBA00000868"/>
    </source>
</evidence>
<sequence length="178" mass="18320">MTPAELVSVIRTIPDFPKPGIVFRDITTLIANGPALSATIAHLAALAGRIGVETIAAVEARGFIIGAALANQLCCGLIPLRKPGKLPVPTVGVDYSLEYGTARLELDPGMMRPGQRVLLVDDLIATGGTALAGLELLRGTGASVDHALFVVDLPDLGGADALRHAGVEVASLMSFPGH</sequence>
<keyword evidence="8 11" id="KW-0328">Glycosyltransferase</keyword>
<keyword evidence="7 11" id="KW-0963">Cytoplasm</keyword>
<dbReference type="GO" id="GO:0006168">
    <property type="term" value="P:adenine salvage"/>
    <property type="evidence" value="ECO:0007669"/>
    <property type="project" value="InterPro"/>
</dbReference>
<dbReference type="GO" id="GO:0016208">
    <property type="term" value="F:AMP binding"/>
    <property type="evidence" value="ECO:0007669"/>
    <property type="project" value="TreeGrafter"/>
</dbReference>
<evidence type="ECO:0000256" key="4">
    <source>
        <dbReference type="ARBA" id="ARBA00004659"/>
    </source>
</evidence>
<dbReference type="EMBL" id="WTYJ01000003">
    <property type="protein sequence ID" value="MXP00096.1"/>
    <property type="molecule type" value="Genomic_DNA"/>
</dbReference>
<dbReference type="Proteomes" id="UP000469430">
    <property type="component" value="Unassembled WGS sequence"/>
</dbReference>
<evidence type="ECO:0000256" key="11">
    <source>
        <dbReference type="HAMAP-Rule" id="MF_00004"/>
    </source>
</evidence>
<keyword evidence="14" id="KW-1185">Reference proteome</keyword>
<comment type="catalytic activity">
    <reaction evidence="1 11">
        <text>AMP + diphosphate = 5-phospho-alpha-D-ribose 1-diphosphate + adenine</text>
        <dbReference type="Rhea" id="RHEA:16609"/>
        <dbReference type="ChEBI" id="CHEBI:16708"/>
        <dbReference type="ChEBI" id="CHEBI:33019"/>
        <dbReference type="ChEBI" id="CHEBI:58017"/>
        <dbReference type="ChEBI" id="CHEBI:456215"/>
        <dbReference type="EC" id="2.4.2.7"/>
    </reaction>
</comment>
<proteinExistence type="inferred from homology"/>
<dbReference type="NCBIfam" id="NF002634">
    <property type="entry name" value="PRK02304.1-3"/>
    <property type="match status" value="1"/>
</dbReference>
<dbReference type="GO" id="GO:0044209">
    <property type="term" value="P:AMP salvage"/>
    <property type="evidence" value="ECO:0007669"/>
    <property type="project" value="UniProtKB-UniRule"/>
</dbReference>